<dbReference type="STRING" id="590646.G3BDU4"/>
<keyword evidence="5" id="KW-0238">DNA-binding</keyword>
<evidence type="ECO:0000256" key="7">
    <source>
        <dbReference type="ARBA" id="ARBA00023242"/>
    </source>
</evidence>
<dbReference type="AlphaFoldDB" id="G3BDU4"/>
<dbReference type="InterPro" id="IPR051089">
    <property type="entry name" value="prtT"/>
</dbReference>
<feature type="domain" description="Zn(2)-C6 fungal-type" evidence="8">
    <location>
        <begin position="34"/>
        <end position="67"/>
    </location>
</feature>
<dbReference type="PANTHER" id="PTHR31845">
    <property type="entry name" value="FINGER DOMAIN PROTEIN, PUTATIVE-RELATED"/>
    <property type="match status" value="1"/>
</dbReference>
<keyword evidence="7" id="KW-0539">Nucleus</keyword>
<dbReference type="GO" id="GO:0000976">
    <property type="term" value="F:transcription cis-regulatory region binding"/>
    <property type="evidence" value="ECO:0007669"/>
    <property type="project" value="TreeGrafter"/>
</dbReference>
<dbReference type="CDD" id="cd00067">
    <property type="entry name" value="GAL4"/>
    <property type="match status" value="1"/>
</dbReference>
<keyword evidence="3" id="KW-0862">Zinc</keyword>
<evidence type="ECO:0000256" key="3">
    <source>
        <dbReference type="ARBA" id="ARBA00022833"/>
    </source>
</evidence>
<dbReference type="HOGENOM" id="CLU_021797_0_0_1"/>
<dbReference type="OrthoDB" id="2595934at2759"/>
<keyword evidence="10" id="KW-1185">Reference proteome</keyword>
<gene>
    <name evidence="9" type="ORF">CANTEDRAFT_127572</name>
</gene>
<reference evidence="9 10" key="1">
    <citation type="journal article" date="2011" name="Proc. Natl. Acad. Sci. U.S.A.">
        <title>Comparative genomics of xylose-fermenting fungi for enhanced biofuel production.</title>
        <authorList>
            <person name="Wohlbach D.J."/>
            <person name="Kuo A."/>
            <person name="Sato T.K."/>
            <person name="Potts K.M."/>
            <person name="Salamov A.A."/>
            <person name="LaButti K.M."/>
            <person name="Sun H."/>
            <person name="Clum A."/>
            <person name="Pangilinan J.L."/>
            <person name="Lindquist E.A."/>
            <person name="Lucas S."/>
            <person name="Lapidus A."/>
            <person name="Jin M."/>
            <person name="Gunawan C."/>
            <person name="Balan V."/>
            <person name="Dale B.E."/>
            <person name="Jeffries T.W."/>
            <person name="Zinkel R."/>
            <person name="Barry K.W."/>
            <person name="Grigoriev I.V."/>
            <person name="Gasch A.P."/>
        </authorList>
    </citation>
    <scope>NUCLEOTIDE SEQUENCE [LARGE SCALE GENOMIC DNA]</scope>
    <source>
        <strain evidence="10">ATCC 10573 / BCRC 21748 / CBS 615 / JCM 9827 / NBRC 10315 / NRRL Y-1498 / VKM Y-70</strain>
    </source>
</reference>
<sequence length="693" mass="78885">MEDPNVTKRKKTPPIAKKVNKTRRNAQATRTLRACDLCRKQKTRCFRVDENSNSCLRCSFLNKPCSFAITAGGFRLDGDPGISGASDTKKLDLIYSGVNEILRLIKSKGPGVVNDNDARLLLEAANTMKDTSIPPGNNGEEPDHEKMVTNPIDLENQSTFQSPTNSLEIAPFQIVNNQLKPEHVPKNIENLLSLSSFKQNPTPPGTGNIISLNLIPFNEVIHLMNDFRRNYGRWISFPSNLPTEILIERLTNKSPLLLTTCCVLSLRYSFNNINPGDINNLVRKRLVFNSLVKQLAKEMNLNLMRVNCFKGVSGDIELLQSLVILAIYSSSLTSIISSNCQALVKASGNNSSMNLKEFNLSLNDFNLDPWFLSGLGLNLFVSKVTFGSLIPKENIDLNASLNSPFTILYDEELDSNEYQILTLMRIYNHLVLVHIINCVFSGRMCIVDEIRLNNCNMTLGLPSSTNFDGRMVSEISILLITYNFIQLNTNMGIMSLEELNLNLGATIREIQAWYDQWEYLLQQPALQFVEVCYNFCNLLIYYTYNYQKHLILNNLRNLNATSDMFNEDNLKFIMNISSPHDKVKMFEYSNNIMTFINLINNDSYFAHLSDQLQFCFYFAGLFLLKFLYILRSEDNLRLVDLSDVNDMNSLGNIKTLISKFNNINNLEVNDSDIITKFKISLKHQFKKLFPEFS</sequence>
<dbReference type="KEGG" id="cten:18249248"/>
<dbReference type="GO" id="GO:0005634">
    <property type="term" value="C:nucleus"/>
    <property type="evidence" value="ECO:0007669"/>
    <property type="project" value="UniProtKB-SubCell"/>
</dbReference>
<proteinExistence type="predicted"/>
<name>G3BDU4_CANTC</name>
<dbReference type="GeneID" id="18249248"/>
<dbReference type="GO" id="GO:0000981">
    <property type="term" value="F:DNA-binding transcription factor activity, RNA polymerase II-specific"/>
    <property type="evidence" value="ECO:0007669"/>
    <property type="project" value="InterPro"/>
</dbReference>
<keyword evidence="6" id="KW-0804">Transcription</keyword>
<dbReference type="InterPro" id="IPR036864">
    <property type="entry name" value="Zn2-C6_fun-type_DNA-bd_sf"/>
</dbReference>
<keyword evidence="2" id="KW-0479">Metal-binding</keyword>
<evidence type="ECO:0000256" key="4">
    <source>
        <dbReference type="ARBA" id="ARBA00023015"/>
    </source>
</evidence>
<evidence type="ECO:0000259" key="8">
    <source>
        <dbReference type="PROSITE" id="PS50048"/>
    </source>
</evidence>
<accession>G3BDU4</accession>
<evidence type="ECO:0000256" key="6">
    <source>
        <dbReference type="ARBA" id="ARBA00023163"/>
    </source>
</evidence>
<dbReference type="eggNOG" id="ENOG502QUEK">
    <property type="taxonomic scope" value="Eukaryota"/>
</dbReference>
<comment type="subcellular location">
    <subcellularLocation>
        <location evidence="1">Nucleus</location>
    </subcellularLocation>
</comment>
<dbReference type="SUPFAM" id="SSF57701">
    <property type="entry name" value="Zn2/Cys6 DNA-binding domain"/>
    <property type="match status" value="1"/>
</dbReference>
<dbReference type="Gene3D" id="4.10.240.10">
    <property type="entry name" value="Zn(2)-C6 fungal-type DNA-binding domain"/>
    <property type="match status" value="1"/>
</dbReference>
<evidence type="ECO:0000256" key="2">
    <source>
        <dbReference type="ARBA" id="ARBA00022723"/>
    </source>
</evidence>
<protein>
    <recommendedName>
        <fullName evidence="8">Zn(2)-C6 fungal-type domain-containing protein</fullName>
    </recommendedName>
</protein>
<dbReference type="PANTHER" id="PTHR31845:SF34">
    <property type="entry name" value="TRANSCRIPTIONAL ACTIVATOR OF PROTEASES PRTT"/>
    <property type="match status" value="1"/>
</dbReference>
<keyword evidence="4" id="KW-0805">Transcription regulation</keyword>
<dbReference type="RefSeq" id="XP_006689596.1">
    <property type="nucleotide sequence ID" value="XM_006689533.1"/>
</dbReference>
<evidence type="ECO:0000313" key="10">
    <source>
        <dbReference type="Proteomes" id="UP000000707"/>
    </source>
</evidence>
<evidence type="ECO:0000313" key="9">
    <source>
        <dbReference type="EMBL" id="EGV60382.1"/>
    </source>
</evidence>
<dbReference type="PROSITE" id="PS50048">
    <property type="entry name" value="ZN2_CY6_FUNGAL_2"/>
    <property type="match status" value="1"/>
</dbReference>
<organism evidence="10">
    <name type="scientific">Candida tenuis (strain ATCC 10573 / BCRC 21748 / CBS 615 / JCM 9827 / NBRC 10315 / NRRL Y-1498 / VKM Y-70)</name>
    <name type="common">Yeast</name>
    <name type="synonym">Yamadazyma tenuis</name>
    <dbReference type="NCBI Taxonomy" id="590646"/>
    <lineage>
        <taxon>Eukaryota</taxon>
        <taxon>Fungi</taxon>
        <taxon>Dikarya</taxon>
        <taxon>Ascomycota</taxon>
        <taxon>Saccharomycotina</taxon>
        <taxon>Pichiomycetes</taxon>
        <taxon>Debaryomycetaceae</taxon>
        <taxon>Yamadazyma</taxon>
    </lineage>
</organism>
<evidence type="ECO:0000256" key="1">
    <source>
        <dbReference type="ARBA" id="ARBA00004123"/>
    </source>
</evidence>
<dbReference type="GO" id="GO:0008270">
    <property type="term" value="F:zinc ion binding"/>
    <property type="evidence" value="ECO:0007669"/>
    <property type="project" value="InterPro"/>
</dbReference>
<dbReference type="Proteomes" id="UP000000707">
    <property type="component" value="Unassembled WGS sequence"/>
</dbReference>
<dbReference type="EMBL" id="GL996528">
    <property type="protein sequence ID" value="EGV60382.1"/>
    <property type="molecule type" value="Genomic_DNA"/>
</dbReference>
<dbReference type="PROSITE" id="PS00463">
    <property type="entry name" value="ZN2_CY6_FUNGAL_1"/>
    <property type="match status" value="1"/>
</dbReference>
<dbReference type="SMART" id="SM00066">
    <property type="entry name" value="GAL4"/>
    <property type="match status" value="1"/>
</dbReference>
<dbReference type="InterPro" id="IPR001138">
    <property type="entry name" value="Zn2Cys6_DnaBD"/>
</dbReference>
<evidence type="ECO:0000256" key="5">
    <source>
        <dbReference type="ARBA" id="ARBA00023125"/>
    </source>
</evidence>